<proteinExistence type="predicted"/>
<dbReference type="InterPro" id="IPR048936">
    <property type="entry name" value="MvdD-like_ATPgrasp"/>
</dbReference>
<dbReference type="SUPFAM" id="SSF56059">
    <property type="entry name" value="Glutathione synthetase ATP-binding domain-like"/>
    <property type="match status" value="1"/>
</dbReference>
<name>A0ABW4I5X7_9SPHN</name>
<evidence type="ECO:0000256" key="1">
    <source>
        <dbReference type="PROSITE-ProRule" id="PRU00409"/>
    </source>
</evidence>
<dbReference type="Gene3D" id="3.30.470.20">
    <property type="entry name" value="ATP-grasp fold, B domain"/>
    <property type="match status" value="1"/>
</dbReference>
<feature type="domain" description="ATP-grasp" evidence="2">
    <location>
        <begin position="126"/>
        <end position="307"/>
    </location>
</feature>
<keyword evidence="4" id="KW-1185">Reference proteome</keyword>
<dbReference type="InterPro" id="IPR011761">
    <property type="entry name" value="ATP-grasp"/>
</dbReference>
<sequence>MILIISFADNEHVRRVTEHLSRPHRIVDIAWFPSRMALTALSGSDGLTLRLDPADGGAIEIGEVGAVWCRRLRPMTIDNSVTDPVARMFAWSESNEALQGLWHSLDAFWMNPPLADEAAQRKILQLKIAMEEGLAIPETCITNDPAQARSFIDAAGTTKVIRKAFRNIAEAPRPTATVEPADLTRLDAVRFAPVIFQHFVAADLDLRTTVIDGEMFTAAIRSDADHQVDYRQGLGTATVTPYDLPDDVAEALRRLMDRLGLKFGAVDFRVTPEGEHVFLEVNPAGEYLFACDRTGQPVPQAIAACLERHDTGR</sequence>
<dbReference type="EMBL" id="JBHUDY010000001">
    <property type="protein sequence ID" value="MFD1612545.1"/>
    <property type="molecule type" value="Genomic_DNA"/>
</dbReference>
<evidence type="ECO:0000259" key="2">
    <source>
        <dbReference type="PROSITE" id="PS50975"/>
    </source>
</evidence>
<reference evidence="4" key="1">
    <citation type="journal article" date="2019" name="Int. J. Syst. Evol. Microbiol.">
        <title>The Global Catalogue of Microorganisms (GCM) 10K type strain sequencing project: providing services to taxonomists for standard genome sequencing and annotation.</title>
        <authorList>
            <consortium name="The Broad Institute Genomics Platform"/>
            <consortium name="The Broad Institute Genome Sequencing Center for Infectious Disease"/>
            <person name="Wu L."/>
            <person name="Ma J."/>
        </authorList>
    </citation>
    <scope>NUCLEOTIDE SEQUENCE [LARGE SCALE GENOMIC DNA]</scope>
    <source>
        <strain evidence="4">CGMCC 1.16275</strain>
    </source>
</reference>
<evidence type="ECO:0000313" key="3">
    <source>
        <dbReference type="EMBL" id="MFD1612545.1"/>
    </source>
</evidence>
<dbReference type="Proteomes" id="UP001597115">
    <property type="component" value="Unassembled WGS sequence"/>
</dbReference>
<gene>
    <name evidence="3" type="ORF">ACFSCW_12110</name>
</gene>
<organism evidence="3 4">
    <name type="scientific">Sphingomonas tabacisoli</name>
    <dbReference type="NCBI Taxonomy" id="2249466"/>
    <lineage>
        <taxon>Bacteria</taxon>
        <taxon>Pseudomonadati</taxon>
        <taxon>Pseudomonadota</taxon>
        <taxon>Alphaproteobacteria</taxon>
        <taxon>Sphingomonadales</taxon>
        <taxon>Sphingomonadaceae</taxon>
        <taxon>Sphingomonas</taxon>
    </lineage>
</organism>
<accession>A0ABW4I5X7</accession>
<dbReference type="PANTHER" id="PTHR21621">
    <property type="entry name" value="RIBOSOMAL PROTEIN S6 MODIFICATION PROTEIN"/>
    <property type="match status" value="1"/>
</dbReference>
<keyword evidence="1" id="KW-0547">Nucleotide-binding</keyword>
<dbReference type="PANTHER" id="PTHR21621:SF0">
    <property type="entry name" value="BETA-CITRYLGLUTAMATE SYNTHASE B-RELATED"/>
    <property type="match status" value="1"/>
</dbReference>
<keyword evidence="1" id="KW-0067">ATP-binding</keyword>
<evidence type="ECO:0000313" key="4">
    <source>
        <dbReference type="Proteomes" id="UP001597115"/>
    </source>
</evidence>
<dbReference type="PROSITE" id="PS50975">
    <property type="entry name" value="ATP_GRASP"/>
    <property type="match status" value="1"/>
</dbReference>
<dbReference type="RefSeq" id="WP_380889524.1">
    <property type="nucleotide sequence ID" value="NZ_JBHUDY010000001.1"/>
</dbReference>
<protein>
    <submittedName>
        <fullName evidence="3">MvdC/MvdD family ATP grasp protein</fullName>
    </submittedName>
</protein>
<dbReference type="Pfam" id="PF21068">
    <property type="entry name" value="ATPgraspMvdD"/>
    <property type="match status" value="1"/>
</dbReference>
<comment type="caution">
    <text evidence="3">The sequence shown here is derived from an EMBL/GenBank/DDBJ whole genome shotgun (WGS) entry which is preliminary data.</text>
</comment>